<dbReference type="AlphaFoldDB" id="Q65QM5"/>
<evidence type="ECO:0000313" key="5">
    <source>
        <dbReference type="EMBL" id="AAU38735.1"/>
    </source>
</evidence>
<dbReference type="GO" id="GO:0008374">
    <property type="term" value="F:O-acyltransferase activity"/>
    <property type="evidence" value="ECO:0007669"/>
    <property type="project" value="TreeGrafter"/>
</dbReference>
<name>Q65QM5_MANSM</name>
<comment type="similarity">
    <text evidence="1">Belongs to the transferase hexapeptide repeat family.</text>
</comment>
<dbReference type="InterPro" id="IPR001451">
    <property type="entry name" value="Hexapep"/>
</dbReference>
<accession>Q65QM5</accession>
<keyword evidence="2" id="KW-0808">Transferase</keyword>
<keyword evidence="6" id="KW-1185">Reference proteome</keyword>
<keyword evidence="3" id="KW-0677">Repeat</keyword>
<dbReference type="PROSITE" id="PS00101">
    <property type="entry name" value="HEXAPEP_TRANSFERASES"/>
    <property type="match status" value="1"/>
</dbReference>
<evidence type="ECO:0000256" key="2">
    <source>
        <dbReference type="ARBA" id="ARBA00022679"/>
    </source>
</evidence>
<sequence length="198" mass="21243">MVGRNAHPTSKGNMMDYTLNLPLNQLIAQNSELFSKIHQVVDKNAPLVAELNSGFRTQNEIRAILNEMTGTEIDASFHVNLPLYTDFSAHIRIGKRVFINTAVMLTDLGGITLEDDVLIGPRVNIITVDHPIDPAQRRGVIVKPVVIKKNAWIGAGATILAGVTVGENAIVAAGAVVNKDVPANTIVGGIPAKLIKEI</sequence>
<dbReference type="KEGG" id="msu:MS2128"/>
<dbReference type="PANTHER" id="PTHR23416:SF23">
    <property type="entry name" value="ACETYLTRANSFERASE C18B11.09C-RELATED"/>
    <property type="match status" value="1"/>
</dbReference>
<evidence type="ECO:0000256" key="3">
    <source>
        <dbReference type="ARBA" id="ARBA00022737"/>
    </source>
</evidence>
<evidence type="ECO:0000313" key="6">
    <source>
        <dbReference type="Proteomes" id="UP000000607"/>
    </source>
</evidence>
<dbReference type="InterPro" id="IPR018357">
    <property type="entry name" value="Hexapep_transf_CS"/>
</dbReference>
<dbReference type="InterPro" id="IPR011004">
    <property type="entry name" value="Trimer_LpxA-like_sf"/>
</dbReference>
<dbReference type="PANTHER" id="PTHR23416">
    <property type="entry name" value="SIALIC ACID SYNTHASE-RELATED"/>
    <property type="match status" value="1"/>
</dbReference>
<organism evidence="5 6">
    <name type="scientific">Mannheimia succiniciproducens (strain KCTC 0769BP / MBEL55E)</name>
    <dbReference type="NCBI Taxonomy" id="221988"/>
    <lineage>
        <taxon>Bacteria</taxon>
        <taxon>Pseudomonadati</taxon>
        <taxon>Pseudomonadota</taxon>
        <taxon>Gammaproteobacteria</taxon>
        <taxon>Pasteurellales</taxon>
        <taxon>Pasteurellaceae</taxon>
        <taxon>Basfia</taxon>
    </lineage>
</organism>
<dbReference type="HOGENOM" id="CLU_051638_3_4_6"/>
<gene>
    <name evidence="5" type="primary">wbbJ</name>
    <name evidence="5" type="ordered locus">MS2128</name>
</gene>
<dbReference type="eggNOG" id="COG0110">
    <property type="taxonomic scope" value="Bacteria"/>
</dbReference>
<dbReference type="Proteomes" id="UP000000607">
    <property type="component" value="Chromosome"/>
</dbReference>
<proteinExistence type="inferred from homology"/>
<protein>
    <submittedName>
        <fullName evidence="5">WbbJ protein</fullName>
    </submittedName>
</protein>
<keyword evidence="4" id="KW-0012">Acyltransferase</keyword>
<dbReference type="Pfam" id="PF00132">
    <property type="entry name" value="Hexapep"/>
    <property type="match status" value="1"/>
</dbReference>
<evidence type="ECO:0000256" key="4">
    <source>
        <dbReference type="ARBA" id="ARBA00023315"/>
    </source>
</evidence>
<dbReference type="SUPFAM" id="SSF51161">
    <property type="entry name" value="Trimeric LpxA-like enzymes"/>
    <property type="match status" value="1"/>
</dbReference>
<reference evidence="5 6" key="1">
    <citation type="journal article" date="2004" name="Nat. Biotechnol.">
        <title>The genome sequence of the capnophilic rumen bacterium Mannheimia succiniciproducens.</title>
        <authorList>
            <person name="Hong S.H."/>
            <person name="Kim J.S."/>
            <person name="Lee S.Y."/>
            <person name="In Y.H."/>
            <person name="Choi S.S."/>
            <person name="Rih J.-K."/>
            <person name="Kim C.H."/>
            <person name="Jeong H."/>
            <person name="Hur C.G."/>
            <person name="Kim J.J."/>
        </authorList>
    </citation>
    <scope>NUCLEOTIDE SEQUENCE [LARGE SCALE GENOMIC DNA]</scope>
    <source>
        <strain evidence="6">KCTC 0769BP / MBEL55E</strain>
    </source>
</reference>
<dbReference type="Gene3D" id="2.160.10.10">
    <property type="entry name" value="Hexapeptide repeat proteins"/>
    <property type="match status" value="1"/>
</dbReference>
<evidence type="ECO:0000256" key="1">
    <source>
        <dbReference type="ARBA" id="ARBA00007274"/>
    </source>
</evidence>
<dbReference type="EMBL" id="AE016827">
    <property type="protein sequence ID" value="AAU38735.1"/>
    <property type="molecule type" value="Genomic_DNA"/>
</dbReference>
<dbReference type="STRING" id="221988.MS2128"/>
<dbReference type="InterPro" id="IPR051159">
    <property type="entry name" value="Hexapeptide_acetyltransf"/>
</dbReference>